<gene>
    <name evidence="4" type="ORF">SAMN05216438_12019</name>
</gene>
<dbReference type="Pfam" id="PF04536">
    <property type="entry name" value="TPM_phosphatase"/>
    <property type="match status" value="1"/>
</dbReference>
<evidence type="ECO:0000259" key="3">
    <source>
        <dbReference type="Pfam" id="PF04536"/>
    </source>
</evidence>
<feature type="compositionally biased region" description="Gly residues" evidence="1">
    <location>
        <begin position="503"/>
        <end position="519"/>
    </location>
</feature>
<name>A0A1I4ISW6_9LACT</name>
<evidence type="ECO:0000256" key="2">
    <source>
        <dbReference type="SAM" id="Phobius"/>
    </source>
</evidence>
<dbReference type="AlphaFoldDB" id="A0A1I4ISW6"/>
<reference evidence="4 5" key="1">
    <citation type="submission" date="2016-10" db="EMBL/GenBank/DDBJ databases">
        <authorList>
            <person name="de Groot N.N."/>
        </authorList>
    </citation>
    <scope>NUCLEOTIDE SEQUENCE [LARGE SCALE GENOMIC DNA]</scope>
    <source>
        <strain evidence="4 5">M79</strain>
    </source>
</reference>
<feature type="transmembrane region" description="Helical" evidence="2">
    <location>
        <begin position="38"/>
        <end position="56"/>
    </location>
</feature>
<evidence type="ECO:0000313" key="4">
    <source>
        <dbReference type="EMBL" id="SFL57405.1"/>
    </source>
</evidence>
<dbReference type="Gene3D" id="3.10.310.50">
    <property type="match status" value="1"/>
</dbReference>
<keyword evidence="2" id="KW-0472">Membrane</keyword>
<dbReference type="Proteomes" id="UP000181969">
    <property type="component" value="Unassembled WGS sequence"/>
</dbReference>
<keyword evidence="2" id="KW-1133">Transmembrane helix</keyword>
<evidence type="ECO:0000313" key="5">
    <source>
        <dbReference type="Proteomes" id="UP000181969"/>
    </source>
</evidence>
<sequence length="519" mass="58624">MRRIAYLVGLKYVKTKEFEARGFSIEKKLKNQLKLGKIILIAITFLSTICVTSFHVKANSSISQNFIYQSERSEVLSPTQIKELNTLLNKFSASTDKKTSEKLNSQFAVYITDSLNGASIEDYAQNIFNTKQIGDVKHNKGVLLVLAVNDHKYRIQLGEGWKDTALTQSSIKDYAFGGSLTSMLKAENYNGAIQQIVQRTIGIAGQDISLVQPLQSYSKSYAAAKEEARKKDEELYTLGMKMIKNLIYLMSSIISIYVIFKIVKSVLELRMESYVSSGNHEDLSEITSNKNYSKSQKRKRVFETKQLLSLEFAFDEDLGNIPYTVQELAEKFAKSDYEEVSEENLRKFISELAEEQEKNKLEVARKQKIKSLMHERLRNEVDLPVSYYELIRAFTKTDLDATEENIDIFIDNFLKNYSLLKKKEKEQDLKPATHALKLTEMKPTTVFGDDIVKQLILFNILTTSYQSVHSTSHRTAPTSDHSYSSTDSSDFSSSFDSSSWSDFGGGGGFSDGGGASGGW</sequence>
<feature type="region of interest" description="Disordered" evidence="1">
    <location>
        <begin position="492"/>
        <end position="519"/>
    </location>
</feature>
<dbReference type="PANTHER" id="PTHR30373:SF2">
    <property type="entry name" value="UPF0603 PROTEIN YGCG"/>
    <property type="match status" value="1"/>
</dbReference>
<proteinExistence type="predicted"/>
<organism evidence="4 5">
    <name type="scientific">Lactococcus garvieae</name>
    <dbReference type="NCBI Taxonomy" id="1363"/>
    <lineage>
        <taxon>Bacteria</taxon>
        <taxon>Bacillati</taxon>
        <taxon>Bacillota</taxon>
        <taxon>Bacilli</taxon>
        <taxon>Lactobacillales</taxon>
        <taxon>Streptococcaceae</taxon>
        <taxon>Lactococcus</taxon>
    </lineage>
</organism>
<evidence type="ECO:0000256" key="1">
    <source>
        <dbReference type="SAM" id="MobiDB-lite"/>
    </source>
</evidence>
<dbReference type="EMBL" id="FOTJ01000020">
    <property type="protein sequence ID" value="SFL57405.1"/>
    <property type="molecule type" value="Genomic_DNA"/>
</dbReference>
<feature type="domain" description="TPM" evidence="3">
    <location>
        <begin position="73"/>
        <end position="201"/>
    </location>
</feature>
<dbReference type="InterPro" id="IPR007621">
    <property type="entry name" value="TPM_dom"/>
</dbReference>
<accession>A0A1I4ISW6</accession>
<protein>
    <recommendedName>
        <fullName evidence="3">TPM domain-containing protein</fullName>
    </recommendedName>
</protein>
<dbReference type="PANTHER" id="PTHR30373">
    <property type="entry name" value="UPF0603 PROTEIN YGCG"/>
    <property type="match status" value="1"/>
</dbReference>
<feature type="compositionally biased region" description="Low complexity" evidence="1">
    <location>
        <begin position="492"/>
        <end position="502"/>
    </location>
</feature>
<keyword evidence="2" id="KW-0812">Transmembrane</keyword>